<dbReference type="STRING" id="361077.A0A151ZBM0"/>
<dbReference type="FunCoup" id="A0A151ZBM0">
    <property type="interactions" value="425"/>
</dbReference>
<dbReference type="PANTHER" id="PTHR12323:SF0">
    <property type="entry name" value="CALCIUM HOMEOSTASIS ENDOPLASMIC RETICULUM PROTEIN"/>
    <property type="match status" value="1"/>
</dbReference>
<dbReference type="Pfam" id="PF04818">
    <property type="entry name" value="CID"/>
    <property type="match status" value="1"/>
</dbReference>
<dbReference type="GO" id="GO:0006874">
    <property type="term" value="P:intracellular calcium ion homeostasis"/>
    <property type="evidence" value="ECO:0007669"/>
    <property type="project" value="TreeGrafter"/>
</dbReference>
<keyword evidence="4" id="KW-1185">Reference proteome</keyword>
<dbReference type="AlphaFoldDB" id="A0A151ZBM0"/>
<feature type="region of interest" description="Disordered" evidence="1">
    <location>
        <begin position="1"/>
        <end position="30"/>
    </location>
</feature>
<dbReference type="Proteomes" id="UP000076078">
    <property type="component" value="Unassembled WGS sequence"/>
</dbReference>
<dbReference type="GO" id="GO:0048471">
    <property type="term" value="C:perinuclear region of cytoplasm"/>
    <property type="evidence" value="ECO:0007669"/>
    <property type="project" value="TreeGrafter"/>
</dbReference>
<dbReference type="PANTHER" id="PTHR12323">
    <property type="entry name" value="SR-RELATED CTD ASSOCIATED FACTOR 6"/>
    <property type="match status" value="1"/>
</dbReference>
<dbReference type="PROSITE" id="PS51391">
    <property type="entry name" value="CID"/>
    <property type="match status" value="1"/>
</dbReference>
<dbReference type="InterPro" id="IPR008942">
    <property type="entry name" value="ENTH_VHS"/>
</dbReference>
<dbReference type="SUPFAM" id="SSF48464">
    <property type="entry name" value="ENTH/VHS domain"/>
    <property type="match status" value="1"/>
</dbReference>
<protein>
    <recommendedName>
        <fullName evidence="2">CID domain-containing protein</fullName>
    </recommendedName>
</protein>
<sequence length="342" mass="38790">MNSDTTNTPTNISTTNPNQPTQPNSWFNGGMNTFTGIPMMPMTGMNQMPMAGMNPMGAMNPMGTMAMGQMNPMGSMNPMGTMAMGQMNPMGMNPMGMGMGYGMAMPNPSMIDSMVQSMPITQSYSVPMWTQLTDQQIIFHTQEIMNNLSISNEFIKNSKNWILSNSLKVDLIISTIKGSIPEIDPPEKKLYLLYLLNDVLHFSKFSGNEDLIQKIYDILPYILLNSYYAFSEEHKKKITETIDLWNERQIFISDKALQLKQYLKNSPPKETCIVGYIISHMRNSTANNIDIHLPLKHEDINYNQLHQYDRSSHNHKLHDSITQFYQKINNYGPPPTQTTSTN</sequence>
<name>A0A151ZBM0_TIELA</name>
<accession>A0A151ZBM0</accession>
<proteinExistence type="predicted"/>
<gene>
    <name evidence="3" type="ORF">DLAC_08296</name>
</gene>
<dbReference type="SMART" id="SM00582">
    <property type="entry name" value="RPR"/>
    <property type="match status" value="1"/>
</dbReference>
<dbReference type="InParanoid" id="A0A151ZBM0"/>
<evidence type="ECO:0000256" key="1">
    <source>
        <dbReference type="SAM" id="MobiDB-lite"/>
    </source>
</evidence>
<reference evidence="3 4" key="1">
    <citation type="submission" date="2015-12" db="EMBL/GenBank/DDBJ databases">
        <title>Dictyostelia acquired genes for synthesis and detection of signals that induce cell-type specialization by lateral gene transfer from prokaryotes.</title>
        <authorList>
            <person name="Gloeckner G."/>
            <person name="Schaap P."/>
        </authorList>
    </citation>
    <scope>NUCLEOTIDE SEQUENCE [LARGE SCALE GENOMIC DNA]</scope>
    <source>
        <strain evidence="3 4">TK</strain>
    </source>
</reference>
<feature type="domain" description="CID" evidence="2">
    <location>
        <begin position="133"/>
        <end position="267"/>
    </location>
</feature>
<dbReference type="EMBL" id="LODT01000035">
    <property type="protein sequence ID" value="KYQ91347.1"/>
    <property type="molecule type" value="Genomic_DNA"/>
</dbReference>
<dbReference type="OrthoDB" id="10069473at2759"/>
<dbReference type="InterPro" id="IPR006569">
    <property type="entry name" value="CID_dom"/>
</dbReference>
<evidence type="ECO:0000313" key="4">
    <source>
        <dbReference type="Proteomes" id="UP000076078"/>
    </source>
</evidence>
<evidence type="ECO:0000259" key="2">
    <source>
        <dbReference type="PROSITE" id="PS51391"/>
    </source>
</evidence>
<comment type="caution">
    <text evidence="3">The sequence shown here is derived from an EMBL/GenBank/DDBJ whole genome shotgun (WGS) entry which is preliminary data.</text>
</comment>
<evidence type="ECO:0000313" key="3">
    <source>
        <dbReference type="EMBL" id="KYQ91347.1"/>
    </source>
</evidence>
<organism evidence="3 4">
    <name type="scientific">Tieghemostelium lacteum</name>
    <name type="common">Slime mold</name>
    <name type="synonym">Dictyostelium lacteum</name>
    <dbReference type="NCBI Taxonomy" id="361077"/>
    <lineage>
        <taxon>Eukaryota</taxon>
        <taxon>Amoebozoa</taxon>
        <taxon>Evosea</taxon>
        <taxon>Eumycetozoa</taxon>
        <taxon>Dictyostelia</taxon>
        <taxon>Dictyosteliales</taxon>
        <taxon>Raperosteliaceae</taxon>
        <taxon>Tieghemostelium</taxon>
    </lineage>
</organism>
<feature type="compositionally biased region" description="Low complexity" evidence="1">
    <location>
        <begin position="1"/>
        <end position="25"/>
    </location>
</feature>
<dbReference type="Gene3D" id="1.25.40.90">
    <property type="match status" value="1"/>
</dbReference>